<evidence type="ECO:0000313" key="3">
    <source>
        <dbReference type="EMBL" id="CAK7270968.1"/>
    </source>
</evidence>
<dbReference type="Proteomes" id="UP001642501">
    <property type="component" value="Unassembled WGS sequence"/>
</dbReference>
<dbReference type="InterPro" id="IPR051026">
    <property type="entry name" value="PI/PC_transfer"/>
</dbReference>
<dbReference type="SUPFAM" id="SSF52087">
    <property type="entry name" value="CRAL/TRIO domain"/>
    <property type="match status" value="1"/>
</dbReference>
<evidence type="ECO:0000313" key="4">
    <source>
        <dbReference type="Proteomes" id="UP001642501"/>
    </source>
</evidence>
<dbReference type="Pfam" id="PF00650">
    <property type="entry name" value="CRAL_TRIO"/>
    <property type="match status" value="1"/>
</dbReference>
<dbReference type="Gene3D" id="1.10.8.20">
    <property type="entry name" value="N-terminal domain of phosphatidylinositol transfer protein sec14p"/>
    <property type="match status" value="1"/>
</dbReference>
<name>A0ABP0DRN8_9PEZI</name>
<feature type="domain" description="CRAL-TRIO" evidence="2">
    <location>
        <begin position="133"/>
        <end position="330"/>
    </location>
</feature>
<dbReference type="PROSITE" id="PS50191">
    <property type="entry name" value="CRAL_TRIO"/>
    <property type="match status" value="1"/>
</dbReference>
<dbReference type="EMBL" id="CAWUOM010000080">
    <property type="protein sequence ID" value="CAK7270968.1"/>
    <property type="molecule type" value="Genomic_DNA"/>
</dbReference>
<feature type="compositionally biased region" description="Basic residues" evidence="1">
    <location>
        <begin position="19"/>
        <end position="32"/>
    </location>
</feature>
<dbReference type="InterPro" id="IPR036865">
    <property type="entry name" value="CRAL-TRIO_dom_sf"/>
</dbReference>
<dbReference type="PANTHER" id="PTHR45657">
    <property type="entry name" value="CRAL-TRIO DOMAIN-CONTAINING PROTEIN YKL091C-RELATED"/>
    <property type="match status" value="1"/>
</dbReference>
<evidence type="ECO:0000259" key="2">
    <source>
        <dbReference type="PROSITE" id="PS50191"/>
    </source>
</evidence>
<dbReference type="PANTHER" id="PTHR45657:SF3">
    <property type="entry name" value="TRANSPORTER, PUTATIVE (AFU_ORTHOLOGUE AFUA_5G09260)-RELATED"/>
    <property type="match status" value="1"/>
</dbReference>
<dbReference type="Gene3D" id="3.40.525.10">
    <property type="entry name" value="CRAL-TRIO lipid binding domain"/>
    <property type="match status" value="1"/>
</dbReference>
<dbReference type="Pfam" id="PF03765">
    <property type="entry name" value="CRAL_TRIO_N"/>
    <property type="match status" value="1"/>
</dbReference>
<feature type="region of interest" description="Disordered" evidence="1">
    <location>
        <begin position="1"/>
        <end position="39"/>
    </location>
</feature>
<dbReference type="InterPro" id="IPR011074">
    <property type="entry name" value="CRAL/TRIO_N_dom"/>
</dbReference>
<gene>
    <name evidence="3" type="ORF">SEPCBS57363_004374</name>
</gene>
<dbReference type="CDD" id="cd00170">
    <property type="entry name" value="SEC14"/>
    <property type="match status" value="1"/>
</dbReference>
<organism evidence="3 4">
    <name type="scientific">Sporothrix epigloea</name>
    <dbReference type="NCBI Taxonomy" id="1892477"/>
    <lineage>
        <taxon>Eukaryota</taxon>
        <taxon>Fungi</taxon>
        <taxon>Dikarya</taxon>
        <taxon>Ascomycota</taxon>
        <taxon>Pezizomycotina</taxon>
        <taxon>Sordariomycetes</taxon>
        <taxon>Sordariomycetidae</taxon>
        <taxon>Ophiostomatales</taxon>
        <taxon>Ophiostomataceae</taxon>
        <taxon>Sporothrix</taxon>
    </lineage>
</organism>
<sequence length="447" mass="49982">MTRTSEDGGIITKTPSNAHSHHSHKHNNHVSHSKQQNAAAAAVDYGYPHGHMGFLSESEVAALAEFKTFLAEKGIYTPATDSAPASCDDPTLLRFLRARRWVVLDAYQQFKDTEDWRAENHLNVLYDTIDLAAYEQSRRLYPQWTGRRDKRGIPVYLFEIRHLDNKTIAAYEKTANNMYSKAPAPSPDNKTPAKLLRLFALYENLTRFAQPLCTEMPDRDYAVTTPITLSTNIVDVSGVSLRQFWNLKGHMQAASTLATAHYPETLDRIFIIGAPAFFSTVWGWIKRWFDPVTVSKIFILAQNEVLPTLLTFIDIKNIPKQYGGELAFNWTDMPNLDSVIQERLTWEPGFNAFPQGPLYWRPIPATTPDEAGRLECIAVGSENQKERMVRVCTVPRHYQGVTLKADADSGPADATAPLSDIQNLTISEKTNGTASSDAPVDEPAAAS</sequence>
<feature type="region of interest" description="Disordered" evidence="1">
    <location>
        <begin position="406"/>
        <end position="447"/>
    </location>
</feature>
<comment type="caution">
    <text evidence="3">The sequence shown here is derived from an EMBL/GenBank/DDBJ whole genome shotgun (WGS) entry which is preliminary data.</text>
</comment>
<dbReference type="SMART" id="SM01100">
    <property type="entry name" value="CRAL_TRIO_N"/>
    <property type="match status" value="1"/>
</dbReference>
<dbReference type="InterPro" id="IPR036273">
    <property type="entry name" value="CRAL/TRIO_N_dom_sf"/>
</dbReference>
<dbReference type="SMART" id="SM00516">
    <property type="entry name" value="SEC14"/>
    <property type="match status" value="1"/>
</dbReference>
<keyword evidence="4" id="KW-1185">Reference proteome</keyword>
<feature type="compositionally biased region" description="Polar residues" evidence="1">
    <location>
        <begin position="420"/>
        <end position="436"/>
    </location>
</feature>
<accession>A0ABP0DRN8</accession>
<dbReference type="InterPro" id="IPR001251">
    <property type="entry name" value="CRAL-TRIO_dom"/>
</dbReference>
<evidence type="ECO:0000256" key="1">
    <source>
        <dbReference type="SAM" id="MobiDB-lite"/>
    </source>
</evidence>
<protein>
    <recommendedName>
        <fullName evidence="2">CRAL-TRIO domain-containing protein</fullName>
    </recommendedName>
</protein>
<dbReference type="SUPFAM" id="SSF46938">
    <property type="entry name" value="CRAL/TRIO N-terminal domain"/>
    <property type="match status" value="1"/>
</dbReference>
<proteinExistence type="predicted"/>
<reference evidence="3 4" key="1">
    <citation type="submission" date="2024-01" db="EMBL/GenBank/DDBJ databases">
        <authorList>
            <person name="Allen C."/>
            <person name="Tagirdzhanova G."/>
        </authorList>
    </citation>
    <scope>NUCLEOTIDE SEQUENCE [LARGE SCALE GENOMIC DNA]</scope>
    <source>
        <strain evidence="3 4">CBS 573.63</strain>
    </source>
</reference>